<dbReference type="Proteomes" id="UP000244225">
    <property type="component" value="Unassembled WGS sequence"/>
</dbReference>
<accession>A0A2T5YTU5</accession>
<gene>
    <name evidence="1" type="ORF">C8N40_101539</name>
</gene>
<proteinExistence type="predicted"/>
<dbReference type="AlphaFoldDB" id="A0A2T5YTU5"/>
<dbReference type="RefSeq" id="WP_108210235.1">
    <property type="nucleotide sequence ID" value="NZ_QBKI01000001.1"/>
</dbReference>
<organism evidence="1 2">
    <name type="scientific">Pontibacter mucosus</name>
    <dbReference type="NCBI Taxonomy" id="1649266"/>
    <lineage>
        <taxon>Bacteria</taxon>
        <taxon>Pseudomonadati</taxon>
        <taxon>Bacteroidota</taxon>
        <taxon>Cytophagia</taxon>
        <taxon>Cytophagales</taxon>
        <taxon>Hymenobacteraceae</taxon>
        <taxon>Pontibacter</taxon>
    </lineage>
</organism>
<keyword evidence="2" id="KW-1185">Reference proteome</keyword>
<dbReference type="EMBL" id="QBKI01000001">
    <property type="protein sequence ID" value="PTX22711.1"/>
    <property type="molecule type" value="Genomic_DNA"/>
</dbReference>
<evidence type="ECO:0000313" key="1">
    <source>
        <dbReference type="EMBL" id="PTX22711.1"/>
    </source>
</evidence>
<evidence type="ECO:0008006" key="3">
    <source>
        <dbReference type="Google" id="ProtNLM"/>
    </source>
</evidence>
<reference evidence="1 2" key="1">
    <citation type="submission" date="2018-04" db="EMBL/GenBank/DDBJ databases">
        <title>Genomic Encyclopedia of Archaeal and Bacterial Type Strains, Phase II (KMG-II): from individual species to whole genera.</title>
        <authorList>
            <person name="Goeker M."/>
        </authorList>
    </citation>
    <scope>NUCLEOTIDE SEQUENCE [LARGE SCALE GENOMIC DNA]</scope>
    <source>
        <strain evidence="1 2">DSM 100162</strain>
    </source>
</reference>
<dbReference type="OrthoDB" id="1014067at2"/>
<name>A0A2T5YTU5_9BACT</name>
<sequence length="194" mass="22176">MYKARLPLMLLCVLLPVWRVMAQRQEMYKNAFTVKFFGLSAHLKKSPHPQIFPNRLDSNGTLVVDLGGIIGYERFVLGDKLSVRVEQGLYADCAAQLAGFTHLGWRGVMLRRGRHSVNGGIGPTLLYRKDWNQIADYHDDGYFERHGQWQYRFFWYGGEVEYNYALGPATDLSVNLIPGIPELLSVGVGLRRHF</sequence>
<evidence type="ECO:0000313" key="2">
    <source>
        <dbReference type="Proteomes" id="UP000244225"/>
    </source>
</evidence>
<comment type="caution">
    <text evidence="1">The sequence shown here is derived from an EMBL/GenBank/DDBJ whole genome shotgun (WGS) entry which is preliminary data.</text>
</comment>
<protein>
    <recommendedName>
        <fullName evidence="3">Outer membrane protein with beta-barrel domain</fullName>
    </recommendedName>
</protein>